<dbReference type="AlphaFoldDB" id="A0A9Q1H5Z2"/>
<dbReference type="InterPro" id="IPR036056">
    <property type="entry name" value="Fibrinogen-like_C"/>
</dbReference>
<dbReference type="InterPro" id="IPR014716">
    <property type="entry name" value="Fibrinogen_a/b/g_C_1"/>
</dbReference>
<dbReference type="Pfam" id="PF00147">
    <property type="entry name" value="Fibrinogen_C"/>
    <property type="match status" value="1"/>
</dbReference>
<comment type="caution">
    <text evidence="3">The sequence shown here is derived from an EMBL/GenBank/DDBJ whole genome shotgun (WGS) entry which is preliminary data.</text>
</comment>
<reference evidence="3" key="1">
    <citation type="submission" date="2021-10" db="EMBL/GenBank/DDBJ databases">
        <title>Tropical sea cucumber genome reveals ecological adaptation and Cuvierian tubules defense mechanism.</title>
        <authorList>
            <person name="Chen T."/>
        </authorList>
    </citation>
    <scope>NUCLEOTIDE SEQUENCE</scope>
    <source>
        <strain evidence="3">Nanhai2018</strain>
        <tissue evidence="3">Muscle</tissue>
    </source>
</reference>
<dbReference type="InterPro" id="IPR002181">
    <property type="entry name" value="Fibrinogen_a/b/g_C_dom"/>
</dbReference>
<dbReference type="PANTHER" id="PTHR19143">
    <property type="entry name" value="FIBRINOGEN/TENASCIN/ANGIOPOEITIN"/>
    <property type="match status" value="1"/>
</dbReference>
<dbReference type="PROSITE" id="PS51406">
    <property type="entry name" value="FIBRINOGEN_C_2"/>
    <property type="match status" value="1"/>
</dbReference>
<evidence type="ECO:0000313" key="3">
    <source>
        <dbReference type="EMBL" id="KAJ8034063.1"/>
    </source>
</evidence>
<proteinExistence type="predicted"/>
<dbReference type="InterPro" id="IPR050373">
    <property type="entry name" value="Fibrinogen_C-term_domain"/>
</dbReference>
<protein>
    <submittedName>
        <fullName evidence="3">Fibrinogen-like protein A</fullName>
    </submittedName>
</protein>
<dbReference type="GO" id="GO:0005615">
    <property type="term" value="C:extracellular space"/>
    <property type="evidence" value="ECO:0007669"/>
    <property type="project" value="TreeGrafter"/>
</dbReference>
<feature type="signal peptide" evidence="1">
    <location>
        <begin position="1"/>
        <end position="29"/>
    </location>
</feature>
<dbReference type="Gene3D" id="3.90.215.10">
    <property type="entry name" value="Gamma Fibrinogen, chain A, domain 1"/>
    <property type="match status" value="1"/>
</dbReference>
<keyword evidence="4" id="KW-1185">Reference proteome</keyword>
<dbReference type="NCBIfam" id="NF040941">
    <property type="entry name" value="GGGWT_bact"/>
    <property type="match status" value="1"/>
</dbReference>
<evidence type="ECO:0000256" key="1">
    <source>
        <dbReference type="SAM" id="SignalP"/>
    </source>
</evidence>
<dbReference type="EMBL" id="JAIZAY010000011">
    <property type="protein sequence ID" value="KAJ8034063.1"/>
    <property type="molecule type" value="Genomic_DNA"/>
</dbReference>
<organism evidence="3 4">
    <name type="scientific">Holothuria leucospilota</name>
    <name type="common">Black long sea cucumber</name>
    <name type="synonym">Mertensiothuria leucospilota</name>
    <dbReference type="NCBI Taxonomy" id="206669"/>
    <lineage>
        <taxon>Eukaryota</taxon>
        <taxon>Metazoa</taxon>
        <taxon>Echinodermata</taxon>
        <taxon>Eleutherozoa</taxon>
        <taxon>Echinozoa</taxon>
        <taxon>Holothuroidea</taxon>
        <taxon>Aspidochirotacea</taxon>
        <taxon>Aspidochirotida</taxon>
        <taxon>Holothuriidae</taxon>
        <taxon>Holothuria</taxon>
    </lineage>
</organism>
<feature type="domain" description="Fibrinogen C-terminal" evidence="2">
    <location>
        <begin position="57"/>
        <end position="278"/>
    </location>
</feature>
<accession>A0A9Q1H5Z2</accession>
<keyword evidence="1" id="KW-0732">Signal</keyword>
<name>A0A9Q1H5Z2_HOLLE</name>
<dbReference type="SUPFAM" id="SSF56496">
    <property type="entry name" value="Fibrinogen C-terminal domain-like"/>
    <property type="match status" value="1"/>
</dbReference>
<dbReference type="OrthoDB" id="6145874at2759"/>
<evidence type="ECO:0000313" key="4">
    <source>
        <dbReference type="Proteomes" id="UP001152320"/>
    </source>
</evidence>
<evidence type="ECO:0000259" key="2">
    <source>
        <dbReference type="PROSITE" id="PS51406"/>
    </source>
</evidence>
<dbReference type="SMART" id="SM00186">
    <property type="entry name" value="FBG"/>
    <property type="match status" value="1"/>
</dbReference>
<dbReference type="CDD" id="cd00087">
    <property type="entry name" value="FReD"/>
    <property type="match status" value="1"/>
</dbReference>
<gene>
    <name evidence="3" type="ORF">HOLleu_24485</name>
</gene>
<feature type="chain" id="PRO_5040396587" evidence="1">
    <location>
        <begin position="30"/>
        <end position="278"/>
    </location>
</feature>
<sequence length="278" mass="32322">MATLQPKSNFACSILVILVCCGIFSLASSSSRMGMYGNDGVNKSQEMDSSTYSYFYYQERQFPRDCGEVYVQCEEDKDGVYFIKPTGSKEPFEVYCNNTIDGGGWTVFQRRVDGSVNFHRNWADYKEGFGFLHRDFWLGNDKISLLTNQKDYEIRIDVVNVDGSPYFAKHDLFRISDEFTKYRLVSLGGYHASSTASYYFLQHRNQSFSTPDRDNAEPYYNVNCADRNRSAWWYNNCYRDVDLNRPSLGSEGHFLSPYWYELNGTDFVMYSEMKIRSV</sequence>
<dbReference type="Proteomes" id="UP001152320">
    <property type="component" value="Chromosome 11"/>
</dbReference>